<dbReference type="STRING" id="764103.G7E495"/>
<dbReference type="InterPro" id="IPR017853">
    <property type="entry name" value="GH"/>
</dbReference>
<dbReference type="EMBL" id="BABT02000129">
    <property type="protein sequence ID" value="GAA97655.1"/>
    <property type="molecule type" value="Genomic_DNA"/>
</dbReference>
<dbReference type="OrthoDB" id="73875at2759"/>
<evidence type="ECO:0000313" key="3">
    <source>
        <dbReference type="Proteomes" id="UP000009131"/>
    </source>
</evidence>
<dbReference type="GO" id="GO:0005975">
    <property type="term" value="P:carbohydrate metabolic process"/>
    <property type="evidence" value="ECO:0007669"/>
    <property type="project" value="InterPro"/>
</dbReference>
<dbReference type="GO" id="GO:0005576">
    <property type="term" value="C:extracellular region"/>
    <property type="evidence" value="ECO:0007669"/>
    <property type="project" value="TreeGrafter"/>
</dbReference>
<gene>
    <name evidence="2" type="primary">Mo04333</name>
    <name evidence="2" type="ORF">E5Q_04333</name>
</gene>
<protein>
    <recommendedName>
        <fullName evidence="1">GH18 domain-containing protein</fullName>
    </recommendedName>
</protein>
<dbReference type="SUPFAM" id="SSF54556">
    <property type="entry name" value="Chitinase insertion domain"/>
    <property type="match status" value="1"/>
</dbReference>
<accession>G7E495</accession>
<organism evidence="2 3">
    <name type="scientific">Mixia osmundae (strain CBS 9802 / IAM 14324 / JCM 22182 / KY 12970)</name>
    <dbReference type="NCBI Taxonomy" id="764103"/>
    <lineage>
        <taxon>Eukaryota</taxon>
        <taxon>Fungi</taxon>
        <taxon>Dikarya</taxon>
        <taxon>Basidiomycota</taxon>
        <taxon>Pucciniomycotina</taxon>
        <taxon>Mixiomycetes</taxon>
        <taxon>Mixiales</taxon>
        <taxon>Mixiaceae</taxon>
        <taxon>Mixia</taxon>
    </lineage>
</organism>
<evidence type="ECO:0000259" key="1">
    <source>
        <dbReference type="PROSITE" id="PS51910"/>
    </source>
</evidence>
<sequence>MIMNAVAMIISASWQEEGRNLKLCSSKPTDIREGDSWTGEVATAAWLAAERSSYSVLATKWSFSPDDASPLVRSCCKLVWTEDTAFYVDTSKAHVTSISVPCPSLPNVAGYRPKGTGIFATWLGGQEARSAALVQSLSKPPATVKGWTLSRNASVREPHKQEVALRRVDAKSIDESRPCSSAGSCIPFFHRATRNSAPPSPVLGNSSSLLPAVPIWPVLHQANVSCIFFRDMTVGLLALALAGLTAASTPHKRGAVPSDYIIGSTYPAYHANVQGARTLPFNLLSSVDYFVAETGTKPGLNYSLVSQPPNPAPYTQQITALVNGAREGKTKHINLAIGGWRGSRYFSTHIATAASRELFAAAILADVKKYGFNGLSFDYEYPGVQGIGCNVISPQDTSNFLTFLQLVRSKAPKLRLSAAVPLLGFTDATGGKLASAAAFAKVLDAIELLTVDIAGPWLAHAGPNSPLHSTCATPDLVGLSIEDSVAFWTKAGFAPKQITIEVPAYGHGFQVKGPIVGQLLGGQNVFVYPKTTGVRVDGDSLADKAGKDVCGVENPNGGTWRYSALITELKAIDAAGKPTEGWTRYYDTCSQTPALYHAETMLWINYDDVESIKAKAAFVKAKGLGGLIFFDSTGDYENQLLIAAREVLSSA</sequence>
<dbReference type="eggNOG" id="KOG2806">
    <property type="taxonomic scope" value="Eukaryota"/>
</dbReference>
<reference evidence="2 3" key="2">
    <citation type="journal article" date="2012" name="Open Biol.">
        <title>Characteristics of nucleosomes and linker DNA regions on the genome of the basidiomycete Mixia osmundae revealed by mono- and dinucleosome mapping.</title>
        <authorList>
            <person name="Nishida H."/>
            <person name="Kondo S."/>
            <person name="Matsumoto T."/>
            <person name="Suzuki Y."/>
            <person name="Yoshikawa H."/>
            <person name="Taylor T.D."/>
            <person name="Sugiyama J."/>
        </authorList>
    </citation>
    <scope>NUCLEOTIDE SEQUENCE [LARGE SCALE GENOMIC DNA]</scope>
    <source>
        <strain evidence="3">CBS 9802 / IAM 14324 / JCM 22182 / KY 12970</strain>
    </source>
</reference>
<dbReference type="PANTHER" id="PTHR11177:SF317">
    <property type="entry name" value="CHITINASE 12-RELATED"/>
    <property type="match status" value="1"/>
</dbReference>
<dbReference type="HOGENOM" id="CLU_420962_0_0_1"/>
<comment type="caution">
    <text evidence="2">The sequence shown here is derived from an EMBL/GenBank/DDBJ whole genome shotgun (WGS) entry which is preliminary data.</text>
</comment>
<evidence type="ECO:0000313" key="2">
    <source>
        <dbReference type="EMBL" id="GAA97655.1"/>
    </source>
</evidence>
<dbReference type="Gene3D" id="3.20.20.80">
    <property type="entry name" value="Glycosidases"/>
    <property type="match status" value="1"/>
</dbReference>
<reference evidence="2 3" key="1">
    <citation type="journal article" date="2011" name="J. Gen. Appl. Microbiol.">
        <title>Draft genome sequencing of the enigmatic basidiomycete Mixia osmundae.</title>
        <authorList>
            <person name="Nishida H."/>
            <person name="Nagatsuka Y."/>
            <person name="Sugiyama J."/>
        </authorList>
    </citation>
    <scope>NUCLEOTIDE SEQUENCE [LARGE SCALE GENOMIC DNA]</scope>
    <source>
        <strain evidence="3">CBS 9802 / IAM 14324 / JCM 22182 / KY 12970</strain>
    </source>
</reference>
<dbReference type="GO" id="GO:0004568">
    <property type="term" value="F:chitinase activity"/>
    <property type="evidence" value="ECO:0007669"/>
    <property type="project" value="TreeGrafter"/>
</dbReference>
<dbReference type="GO" id="GO:0008061">
    <property type="term" value="F:chitin binding"/>
    <property type="evidence" value="ECO:0007669"/>
    <property type="project" value="InterPro"/>
</dbReference>
<name>G7E495_MIXOS</name>
<dbReference type="AlphaFoldDB" id="G7E495"/>
<dbReference type="RefSeq" id="XP_014568309.1">
    <property type="nucleotide sequence ID" value="XM_014712823.1"/>
</dbReference>
<dbReference type="InterPro" id="IPR029070">
    <property type="entry name" value="Chitinase_insertion_sf"/>
</dbReference>
<dbReference type="InterPro" id="IPR001223">
    <property type="entry name" value="Glyco_hydro18_cat"/>
</dbReference>
<dbReference type="Proteomes" id="UP000009131">
    <property type="component" value="Unassembled WGS sequence"/>
</dbReference>
<keyword evidence="3" id="KW-1185">Reference proteome</keyword>
<dbReference type="PANTHER" id="PTHR11177">
    <property type="entry name" value="CHITINASE"/>
    <property type="match status" value="1"/>
</dbReference>
<dbReference type="InParanoid" id="G7E495"/>
<dbReference type="InterPro" id="IPR011583">
    <property type="entry name" value="Chitinase_II/V-like_cat"/>
</dbReference>
<dbReference type="InterPro" id="IPR050314">
    <property type="entry name" value="Glycosyl_Hydrlase_18"/>
</dbReference>
<dbReference type="Pfam" id="PF00704">
    <property type="entry name" value="Glyco_hydro_18"/>
    <property type="match status" value="1"/>
</dbReference>
<dbReference type="SMART" id="SM00636">
    <property type="entry name" value="Glyco_18"/>
    <property type="match status" value="1"/>
</dbReference>
<dbReference type="PROSITE" id="PS51910">
    <property type="entry name" value="GH18_2"/>
    <property type="match status" value="1"/>
</dbReference>
<proteinExistence type="predicted"/>
<dbReference type="GO" id="GO:0006032">
    <property type="term" value="P:chitin catabolic process"/>
    <property type="evidence" value="ECO:0007669"/>
    <property type="project" value="TreeGrafter"/>
</dbReference>
<feature type="domain" description="GH18" evidence="1">
    <location>
        <begin position="260"/>
        <end position="651"/>
    </location>
</feature>
<dbReference type="SUPFAM" id="SSF51445">
    <property type="entry name" value="(Trans)glycosidases"/>
    <property type="match status" value="1"/>
</dbReference>
<dbReference type="Gene3D" id="3.10.50.10">
    <property type="match status" value="1"/>
</dbReference>